<dbReference type="OrthoDB" id="2164794at2"/>
<evidence type="ECO:0000313" key="2">
    <source>
        <dbReference type="Proteomes" id="UP000294802"/>
    </source>
</evidence>
<gene>
    <name evidence="1" type="ORF">ERX29_10675</name>
</gene>
<dbReference type="Proteomes" id="UP000294802">
    <property type="component" value="Unassembled WGS sequence"/>
</dbReference>
<evidence type="ECO:0000313" key="1">
    <source>
        <dbReference type="EMBL" id="TDM05148.1"/>
    </source>
</evidence>
<dbReference type="RefSeq" id="WP_133444664.1">
    <property type="nucleotide sequence ID" value="NZ_SCWB01000028.1"/>
</dbReference>
<dbReference type="EMBL" id="SCWB01000028">
    <property type="protein sequence ID" value="TDM05148.1"/>
    <property type="molecule type" value="Genomic_DNA"/>
</dbReference>
<dbReference type="AlphaFoldDB" id="A0A4R6BRZ1"/>
<name>A0A4R6BRZ1_9STAP</name>
<keyword evidence="2" id="KW-1185">Reference proteome</keyword>
<accession>A0A4R6BRZ1</accession>
<reference evidence="1 2" key="1">
    <citation type="submission" date="2019-01" db="EMBL/GenBank/DDBJ databases">
        <title>Draft genome sequences of the type strains of six Macrococcus species.</title>
        <authorList>
            <person name="Mazhar S."/>
            <person name="Altermann E."/>
            <person name="Hill C."/>
            <person name="Mcauliffe O."/>
        </authorList>
    </citation>
    <scope>NUCLEOTIDE SEQUENCE [LARGE SCALE GENOMIC DNA]</scope>
    <source>
        <strain evidence="1 2">CCM4815</strain>
    </source>
</reference>
<proteinExistence type="predicted"/>
<sequence>MIIKERKNYKQLELLEALRHRTELTDFQLDLIRQLKETVALEQRFESYLSFLDTETIDVIWQFNYSDYHQDALINLVLIADSGIYLFKLNNYSGLHYINNQGMLADYFTDEIKIDLVHLNCVKYGIYNLLDPSLKQLPIIIKSVCLNDRFALDAHSSKQYFLYKDDITEYISSIKGSHKKKRAQLLK</sequence>
<comment type="caution">
    <text evidence="1">The sequence shown here is derived from an EMBL/GenBank/DDBJ whole genome shotgun (WGS) entry which is preliminary data.</text>
</comment>
<protein>
    <recommendedName>
        <fullName evidence="3">NERD domain-containing protein</fullName>
    </recommendedName>
</protein>
<evidence type="ECO:0008006" key="3">
    <source>
        <dbReference type="Google" id="ProtNLM"/>
    </source>
</evidence>
<organism evidence="1 2">
    <name type="scientific">Macrococcus lamae</name>
    <dbReference type="NCBI Taxonomy" id="198484"/>
    <lineage>
        <taxon>Bacteria</taxon>
        <taxon>Bacillati</taxon>
        <taxon>Bacillota</taxon>
        <taxon>Bacilli</taxon>
        <taxon>Bacillales</taxon>
        <taxon>Staphylococcaceae</taxon>
        <taxon>Macrococcus</taxon>
    </lineage>
</organism>